<dbReference type="SUPFAM" id="SSF48695">
    <property type="entry name" value="Multiheme cytochromes"/>
    <property type="match status" value="2"/>
</dbReference>
<dbReference type="OrthoDB" id="2051435at2"/>
<keyword evidence="2" id="KW-0349">Heme</keyword>
<dbReference type="PANTHER" id="PTHR35038">
    <property type="entry name" value="DISSIMILATORY SULFITE REDUCTASE SIRA"/>
    <property type="match status" value="1"/>
</dbReference>
<reference evidence="9 10" key="1">
    <citation type="submission" date="2010-05" db="EMBL/GenBank/DDBJ databases">
        <title>Complete sequence of Thermincola sp. JR.</title>
        <authorList>
            <consortium name="US DOE Joint Genome Institute"/>
            <person name="Lucas S."/>
            <person name="Copeland A."/>
            <person name="Lapidus A."/>
            <person name="Cheng J.-F."/>
            <person name="Bruce D."/>
            <person name="Goodwin L."/>
            <person name="Pitluck S."/>
            <person name="Chertkov O."/>
            <person name="Detter J.C."/>
            <person name="Han C."/>
            <person name="Tapia R."/>
            <person name="Land M."/>
            <person name="Hauser L."/>
            <person name="Kyrpides N."/>
            <person name="Mikhailova N."/>
            <person name="Hazen T.C."/>
            <person name="Woyke T."/>
        </authorList>
    </citation>
    <scope>NUCLEOTIDE SEQUENCE [LARGE SCALE GENOMIC DNA]</scope>
    <source>
        <strain evidence="9 10">JR</strain>
    </source>
</reference>
<dbReference type="RefSeq" id="WP_013120013.1">
    <property type="nucleotide sequence ID" value="NC_014152.1"/>
</dbReference>
<evidence type="ECO:0000313" key="10">
    <source>
        <dbReference type="Proteomes" id="UP000002377"/>
    </source>
</evidence>
<dbReference type="HOGENOM" id="CLU_434706_0_0_9"/>
<dbReference type="InterPro" id="IPR013783">
    <property type="entry name" value="Ig-like_fold"/>
</dbReference>
<evidence type="ECO:0000256" key="4">
    <source>
        <dbReference type="ARBA" id="ARBA00022729"/>
    </source>
</evidence>
<dbReference type="InterPro" id="IPR038266">
    <property type="entry name" value="NapC/NirT_cytc_sf"/>
</dbReference>
<dbReference type="STRING" id="635013.TherJR_1130"/>
<feature type="domain" description="Fibronectin type-III" evidence="8">
    <location>
        <begin position="153"/>
        <end position="246"/>
    </location>
</feature>
<keyword evidence="5" id="KW-0249">Electron transport</keyword>
<dbReference type="GO" id="GO:0016491">
    <property type="term" value="F:oxidoreductase activity"/>
    <property type="evidence" value="ECO:0007669"/>
    <property type="project" value="TreeGrafter"/>
</dbReference>
<dbReference type="Gene3D" id="1.10.3820.10">
    <property type="entry name" value="Di-heme elbow motif domain"/>
    <property type="match status" value="1"/>
</dbReference>
<keyword evidence="1" id="KW-0813">Transport</keyword>
<dbReference type="InterPro" id="IPR036280">
    <property type="entry name" value="Multihaem_cyt_sf"/>
</dbReference>
<keyword evidence="6" id="KW-0408">Iron</keyword>
<keyword evidence="4 7" id="KW-0732">Signal</keyword>
<dbReference type="CDD" id="cd00063">
    <property type="entry name" value="FN3"/>
    <property type="match status" value="2"/>
</dbReference>
<organism evidence="9 10">
    <name type="scientific">Thermincola potens (strain JR)</name>
    <dbReference type="NCBI Taxonomy" id="635013"/>
    <lineage>
        <taxon>Bacteria</taxon>
        <taxon>Bacillati</taxon>
        <taxon>Bacillota</taxon>
        <taxon>Clostridia</taxon>
        <taxon>Eubacteriales</taxon>
        <taxon>Thermincolaceae</taxon>
        <taxon>Thermincola</taxon>
    </lineage>
</organism>
<dbReference type="eggNOG" id="COG4733">
    <property type="taxonomic scope" value="Bacteria"/>
</dbReference>
<dbReference type="NCBIfam" id="TIGR01905">
    <property type="entry name" value="paired_CXXCH_1"/>
    <property type="match status" value="2"/>
</dbReference>
<dbReference type="AlphaFoldDB" id="D5XEC3"/>
<keyword evidence="3" id="KW-0479">Metal-binding</keyword>
<evidence type="ECO:0000256" key="1">
    <source>
        <dbReference type="ARBA" id="ARBA00022448"/>
    </source>
</evidence>
<name>D5XEC3_THEPJ</name>
<evidence type="ECO:0000256" key="5">
    <source>
        <dbReference type="ARBA" id="ARBA00022982"/>
    </source>
</evidence>
<dbReference type="SMART" id="SM00060">
    <property type="entry name" value="FN3"/>
    <property type="match status" value="2"/>
</dbReference>
<dbReference type="Gene3D" id="1.10.1130.10">
    <property type="entry name" value="Flavocytochrome C3, Chain A"/>
    <property type="match status" value="2"/>
</dbReference>
<dbReference type="KEGG" id="tjr:TherJR_1130"/>
<dbReference type="PROSITE" id="PS50853">
    <property type="entry name" value="FN3"/>
    <property type="match status" value="1"/>
</dbReference>
<dbReference type="Proteomes" id="UP000002377">
    <property type="component" value="Chromosome"/>
</dbReference>
<evidence type="ECO:0000256" key="7">
    <source>
        <dbReference type="SAM" id="SignalP"/>
    </source>
</evidence>
<evidence type="ECO:0000259" key="8">
    <source>
        <dbReference type="PROSITE" id="PS50853"/>
    </source>
</evidence>
<sequence precursor="true">MKSKRLGLTGLLIAVVTGSFGFFTVSSAWAAPSAPGYVYAKGISSSEIGINWKYVSGAQGYYIYRSTTETGAYEKIGQTTGADATYYVDKDADYNTPGIQPIGASTEYFYKVAAYDGTGQSALSGVQVFTYTNQNGQSIREVLSRGKTLPARPPGGVTITDNHDGTVKISWNASAEPNVRGYNIYRTDSSGGTFVKLNSGLVTVTDYTDNVSFFRDYYYTVAAIDDKDQEGIRSAEIWIKPQANPAANVPHVKFQQDAKECAYCHDSHSASGQDLLTKVSEAEVCFVCHDGTGSKNAINQEFNGNYPSKHPVGQNGLSCASCHDAHLDSKAVDLSGNRLYPAVLRPVSINGNMVYKGNEQCYKCHGTGSTLKGGDHKAPFEFSVHNLNMANPPSGTEIKCISCHEPHGAANANLKNYRDENFCLACHSSNQASAAPDIYKKFTAGNDSYTRHDVLGTDRQKSGASLGCVNCHNPHNVTADRKVTDPDNPSPSSLWTGSRNDFCLKCHDGTFPTDTQTQPYAPGVGSGTRTLINIKNYSNNHSRFDCVVCHDPHGSINSYSLKTETTSNTGVNKVGLLTYSWTYQNNGQPALGVDARFFCKSCHGPSNGHINSQSFPTNCFRCHRHDGKF</sequence>
<evidence type="ECO:0000256" key="2">
    <source>
        <dbReference type="ARBA" id="ARBA00022617"/>
    </source>
</evidence>
<gene>
    <name evidence="9" type="ordered locus">TherJR_1130</name>
</gene>
<dbReference type="Pfam" id="PF09699">
    <property type="entry name" value="Paired_CXXCH_1"/>
    <property type="match status" value="3"/>
</dbReference>
<dbReference type="Gene3D" id="2.60.40.10">
    <property type="entry name" value="Immunoglobulins"/>
    <property type="match status" value="2"/>
</dbReference>
<dbReference type="InterPro" id="IPR036116">
    <property type="entry name" value="FN3_sf"/>
</dbReference>
<evidence type="ECO:0000313" key="9">
    <source>
        <dbReference type="EMBL" id="ADG81994.1"/>
    </source>
</evidence>
<protein>
    <submittedName>
        <fullName evidence="9">Cytochrome C family protein</fullName>
    </submittedName>
</protein>
<keyword evidence="10" id="KW-1185">Reference proteome</keyword>
<dbReference type="InterPro" id="IPR051829">
    <property type="entry name" value="Multiheme_Cytochr_ET"/>
</dbReference>
<dbReference type="GO" id="GO:0046872">
    <property type="term" value="F:metal ion binding"/>
    <property type="evidence" value="ECO:0007669"/>
    <property type="project" value="UniProtKB-KW"/>
</dbReference>
<feature type="signal peptide" evidence="7">
    <location>
        <begin position="1"/>
        <end position="30"/>
    </location>
</feature>
<evidence type="ECO:0000256" key="6">
    <source>
        <dbReference type="ARBA" id="ARBA00023004"/>
    </source>
</evidence>
<feature type="chain" id="PRO_5003080190" evidence="7">
    <location>
        <begin position="31"/>
        <end position="629"/>
    </location>
</feature>
<evidence type="ECO:0000256" key="3">
    <source>
        <dbReference type="ARBA" id="ARBA00022723"/>
    </source>
</evidence>
<dbReference type="EMBL" id="CP002028">
    <property type="protein sequence ID" value="ADG81994.1"/>
    <property type="molecule type" value="Genomic_DNA"/>
</dbReference>
<dbReference type="SUPFAM" id="SSF49265">
    <property type="entry name" value="Fibronectin type III"/>
    <property type="match status" value="1"/>
</dbReference>
<accession>D5XEC3</accession>
<dbReference type="InterPro" id="IPR003961">
    <property type="entry name" value="FN3_dom"/>
</dbReference>
<proteinExistence type="predicted"/>
<dbReference type="PANTHER" id="PTHR35038:SF6">
    <property type="entry name" value="SURFACE LOCALIZED DECAHEME CYTOCHROME C LIPOPROTEIN"/>
    <property type="match status" value="1"/>
</dbReference>
<dbReference type="InterPro" id="IPR010177">
    <property type="entry name" value="Paired_CXXCH_1"/>
</dbReference>